<dbReference type="PROSITE" id="PS00409">
    <property type="entry name" value="PROKAR_NTER_METHYL"/>
    <property type="match status" value="1"/>
</dbReference>
<dbReference type="Proteomes" id="UP001239782">
    <property type="component" value="Chromosome"/>
</dbReference>
<keyword evidence="3" id="KW-1185">Reference proteome</keyword>
<dbReference type="RefSeq" id="WP_309201092.1">
    <property type="nucleotide sequence ID" value="NZ_CP133548.1"/>
</dbReference>
<proteinExistence type="predicted"/>
<protein>
    <submittedName>
        <fullName evidence="2">Prepilin-type N-terminal cleavage/methylation domain-containing protein</fullName>
    </submittedName>
</protein>
<dbReference type="KEGG" id="plei:Q9312_12000"/>
<dbReference type="EMBL" id="CP133548">
    <property type="protein sequence ID" value="WMS85940.1"/>
    <property type="molecule type" value="Genomic_DNA"/>
</dbReference>
<accession>A0AA51RR01</accession>
<sequence length="273" mass="29816">MAKRTFLKFSKGFTLVELIVVITIVTVLAVSLTTIFTDTTKGYLQAEQRIDMASNTRVTLDKLSRQIREAMPNSIRVNASQTCVEYVPIVAATQYTSLPTTAPSTSLTVVEADAETRVSGLDATSSYVMVIPLNSSEVYNVNSGHFAQITSFAKLGSNLTEVSISNTRFSRQSPQRRVFFVTQPASVCLVGSELHLYENYGFQVTQPAPTAMGTPQILADNLSLVDRNGTAIPVFTYDAGTLSRGGILQTVLIVAGRDESIRVEHEIHVRNFP</sequence>
<dbReference type="Pfam" id="PF07963">
    <property type="entry name" value="N_methyl"/>
    <property type="match status" value="1"/>
</dbReference>
<dbReference type="NCBIfam" id="TIGR02532">
    <property type="entry name" value="IV_pilin_GFxxxE"/>
    <property type="match status" value="1"/>
</dbReference>
<keyword evidence="1" id="KW-1133">Transmembrane helix</keyword>
<gene>
    <name evidence="2" type="ORF">Q9312_12000</name>
</gene>
<feature type="transmembrane region" description="Helical" evidence="1">
    <location>
        <begin position="12"/>
        <end position="36"/>
    </location>
</feature>
<dbReference type="AlphaFoldDB" id="A0AA51RR01"/>
<keyword evidence="1" id="KW-0472">Membrane</keyword>
<reference evidence="2 3" key="1">
    <citation type="submission" date="2023-08" db="EMBL/GenBank/DDBJ databases">
        <title>Pleionea litopenaei sp. nov., isolated from stomach of juvenile Litopenaeus vannamei.</title>
        <authorList>
            <person name="Rho A.M."/>
            <person name="Hwang C.Y."/>
        </authorList>
    </citation>
    <scope>NUCLEOTIDE SEQUENCE [LARGE SCALE GENOMIC DNA]</scope>
    <source>
        <strain evidence="2 3">HL-JVS1</strain>
    </source>
</reference>
<evidence type="ECO:0000313" key="2">
    <source>
        <dbReference type="EMBL" id="WMS85940.1"/>
    </source>
</evidence>
<name>A0AA51RR01_9GAMM</name>
<evidence type="ECO:0000256" key="1">
    <source>
        <dbReference type="SAM" id="Phobius"/>
    </source>
</evidence>
<organism evidence="2 3">
    <name type="scientific">Pleionea litopenaei</name>
    <dbReference type="NCBI Taxonomy" id="3070815"/>
    <lineage>
        <taxon>Bacteria</taxon>
        <taxon>Pseudomonadati</taxon>
        <taxon>Pseudomonadota</taxon>
        <taxon>Gammaproteobacteria</taxon>
        <taxon>Oceanospirillales</taxon>
        <taxon>Pleioneaceae</taxon>
        <taxon>Pleionea</taxon>
    </lineage>
</organism>
<dbReference type="InterPro" id="IPR045584">
    <property type="entry name" value="Pilin-like"/>
</dbReference>
<evidence type="ECO:0000313" key="3">
    <source>
        <dbReference type="Proteomes" id="UP001239782"/>
    </source>
</evidence>
<dbReference type="SUPFAM" id="SSF54523">
    <property type="entry name" value="Pili subunits"/>
    <property type="match status" value="1"/>
</dbReference>
<dbReference type="InterPro" id="IPR012902">
    <property type="entry name" value="N_methyl_site"/>
</dbReference>
<keyword evidence="1" id="KW-0812">Transmembrane</keyword>